<organism evidence="1">
    <name type="scientific">Aspergillus flavus</name>
    <dbReference type="NCBI Taxonomy" id="5059"/>
    <lineage>
        <taxon>Eukaryota</taxon>
        <taxon>Fungi</taxon>
        <taxon>Dikarya</taxon>
        <taxon>Ascomycota</taxon>
        <taxon>Pezizomycotina</taxon>
        <taxon>Eurotiomycetes</taxon>
        <taxon>Eurotiomycetidae</taxon>
        <taxon>Eurotiales</taxon>
        <taxon>Aspergillaceae</taxon>
        <taxon>Aspergillus</taxon>
        <taxon>Aspergillus subgen. Circumdati</taxon>
    </lineage>
</organism>
<gene>
    <name evidence="1" type="ORF">BDV35DRAFT_144093</name>
</gene>
<proteinExistence type="predicted"/>
<accession>A0A5N6H561</accession>
<reference evidence="1" key="1">
    <citation type="submission" date="2019-04" db="EMBL/GenBank/DDBJ databases">
        <title>Friends and foes A comparative genomics study of 23 Aspergillus species from section Flavi.</title>
        <authorList>
            <consortium name="DOE Joint Genome Institute"/>
            <person name="Kjaerbolling I."/>
            <person name="Vesth T."/>
            <person name="Frisvad J.C."/>
            <person name="Nybo J.L."/>
            <person name="Theobald S."/>
            <person name="Kildgaard S."/>
            <person name="Isbrandt T."/>
            <person name="Kuo A."/>
            <person name="Sato A."/>
            <person name="Lyhne E.K."/>
            <person name="Kogle M.E."/>
            <person name="Wiebenga A."/>
            <person name="Kun R.S."/>
            <person name="Lubbers R.J."/>
            <person name="Makela M.R."/>
            <person name="Barry K."/>
            <person name="Chovatia M."/>
            <person name="Clum A."/>
            <person name="Daum C."/>
            <person name="Haridas S."/>
            <person name="He G."/>
            <person name="LaButti K."/>
            <person name="Lipzen A."/>
            <person name="Mondo S."/>
            <person name="Riley R."/>
            <person name="Salamov A."/>
            <person name="Simmons B.A."/>
            <person name="Magnuson J.K."/>
            <person name="Henrissat B."/>
            <person name="Mortensen U.H."/>
            <person name="Larsen T.O."/>
            <person name="Devries R.P."/>
            <person name="Grigoriev I.V."/>
            <person name="Machida M."/>
            <person name="Baker S.E."/>
            <person name="Andersen M.R."/>
        </authorList>
    </citation>
    <scope>NUCLEOTIDE SEQUENCE [LARGE SCALE GENOMIC DNA]</scope>
    <source>
        <strain evidence="1">CBS 121.62</strain>
    </source>
</reference>
<dbReference type="EMBL" id="ML734573">
    <property type="protein sequence ID" value="KAB8249247.1"/>
    <property type="molecule type" value="Genomic_DNA"/>
</dbReference>
<protein>
    <submittedName>
        <fullName evidence="1">Uncharacterized protein</fullName>
    </submittedName>
</protein>
<name>A0A5N6H561_ASPFL</name>
<dbReference type="AlphaFoldDB" id="A0A5N6H561"/>
<dbReference type="Proteomes" id="UP000325434">
    <property type="component" value="Unassembled WGS sequence"/>
</dbReference>
<sequence>MLMRIRLGSVIKSLPIERRHDVQERIVLCAARFASSLRNSMQSLCSTFIVICFCCRVSLESGMSGGHEAQLPALPAKACNCHSFRYPSENSNITGNRE</sequence>
<evidence type="ECO:0000313" key="1">
    <source>
        <dbReference type="EMBL" id="KAB8249247.1"/>
    </source>
</evidence>